<evidence type="ECO:0000256" key="2">
    <source>
        <dbReference type="ARBA" id="ARBA00023315"/>
    </source>
</evidence>
<evidence type="ECO:0000313" key="4">
    <source>
        <dbReference type="EMBL" id="STD84702.1"/>
    </source>
</evidence>
<dbReference type="EC" id="2.3.1.-" evidence="4"/>
<dbReference type="InterPro" id="IPR050832">
    <property type="entry name" value="Bact_Acetyltransf"/>
</dbReference>
<evidence type="ECO:0000256" key="1">
    <source>
        <dbReference type="ARBA" id="ARBA00022679"/>
    </source>
</evidence>
<protein>
    <submittedName>
        <fullName evidence="4">GNAT family acetyltransferase</fullName>
        <ecNumber evidence="4">2.3.1.-</ecNumber>
    </submittedName>
</protein>
<dbReference type="InterPro" id="IPR000182">
    <property type="entry name" value="GNAT_dom"/>
</dbReference>
<keyword evidence="2 4" id="KW-0012">Acyltransferase</keyword>
<dbReference type="OrthoDB" id="9775804at2"/>
<sequence>MLTLIRWDRCDYKETLVLRNQVLKVSAGQPLLRESPAEEKQAIHLVARQNKRIVGTLLLHPCSSKCMQIKQVAIHPDYQGQGLGKKLLVYAEQIARNLNYSTLFLTGRKQAWGFYRRLGYSETEAYQADALILKVFKKDLSVDRYFFNRKEMKTNGR</sequence>
<dbReference type="InterPro" id="IPR016181">
    <property type="entry name" value="Acyl_CoA_acyltransferase"/>
</dbReference>
<gene>
    <name evidence="4" type="ORF">NCTC12360_03249</name>
</gene>
<name>A0A376H444_ENTGA</name>
<dbReference type="SUPFAM" id="SSF55729">
    <property type="entry name" value="Acyl-CoA N-acyltransferases (Nat)"/>
    <property type="match status" value="1"/>
</dbReference>
<reference evidence="4 5" key="1">
    <citation type="submission" date="2018-06" db="EMBL/GenBank/DDBJ databases">
        <authorList>
            <consortium name="Pathogen Informatics"/>
            <person name="Doyle S."/>
        </authorList>
    </citation>
    <scope>NUCLEOTIDE SEQUENCE [LARGE SCALE GENOMIC DNA]</scope>
    <source>
        <strain evidence="4 5">NCTC12360</strain>
    </source>
</reference>
<organism evidence="4 5">
    <name type="scientific">Enterococcus gallinarum</name>
    <dbReference type="NCBI Taxonomy" id="1353"/>
    <lineage>
        <taxon>Bacteria</taxon>
        <taxon>Bacillati</taxon>
        <taxon>Bacillota</taxon>
        <taxon>Bacilli</taxon>
        <taxon>Lactobacillales</taxon>
        <taxon>Enterococcaceae</taxon>
        <taxon>Enterococcus</taxon>
    </lineage>
</organism>
<dbReference type="Gene3D" id="3.40.630.30">
    <property type="match status" value="1"/>
</dbReference>
<evidence type="ECO:0000313" key="5">
    <source>
        <dbReference type="Proteomes" id="UP000254807"/>
    </source>
</evidence>
<dbReference type="Pfam" id="PF00583">
    <property type="entry name" value="Acetyltransf_1"/>
    <property type="match status" value="1"/>
</dbReference>
<dbReference type="Proteomes" id="UP000254807">
    <property type="component" value="Unassembled WGS sequence"/>
</dbReference>
<dbReference type="PROSITE" id="PS51186">
    <property type="entry name" value="GNAT"/>
    <property type="match status" value="1"/>
</dbReference>
<dbReference type="GO" id="GO:0016747">
    <property type="term" value="F:acyltransferase activity, transferring groups other than amino-acyl groups"/>
    <property type="evidence" value="ECO:0007669"/>
    <property type="project" value="InterPro"/>
</dbReference>
<dbReference type="RefSeq" id="WP_060813879.1">
    <property type="nucleotide sequence ID" value="NZ_JBHULA010000035.1"/>
</dbReference>
<dbReference type="AlphaFoldDB" id="A0A376H444"/>
<dbReference type="PANTHER" id="PTHR43877">
    <property type="entry name" value="AMINOALKYLPHOSPHONATE N-ACETYLTRANSFERASE-RELATED-RELATED"/>
    <property type="match status" value="1"/>
</dbReference>
<feature type="domain" description="N-acetyltransferase" evidence="3">
    <location>
        <begin position="2"/>
        <end position="138"/>
    </location>
</feature>
<keyword evidence="5" id="KW-1185">Reference proteome</keyword>
<dbReference type="EMBL" id="UFYW01000001">
    <property type="protein sequence ID" value="STD84702.1"/>
    <property type="molecule type" value="Genomic_DNA"/>
</dbReference>
<keyword evidence="1 4" id="KW-0808">Transferase</keyword>
<evidence type="ECO:0000259" key="3">
    <source>
        <dbReference type="PROSITE" id="PS51186"/>
    </source>
</evidence>
<dbReference type="CDD" id="cd04301">
    <property type="entry name" value="NAT_SF"/>
    <property type="match status" value="1"/>
</dbReference>
<proteinExistence type="predicted"/>
<accession>A0A376H444</accession>